<sequence length="930" mass="103157">MGDCQSTQAVENDEVVWGRVESDTEPDGDFDTNARLCKYACGKPVQPGETKRGNKFDTCCRTCAMNKGIGIHDPTCGGAAPAPTSSRKACTKGAKCRDRSDAHLKDVAHPLDEDYAIACSMTKDVQPDPLTLRTIFDWSDADGSGKLSRKELEQSLAMIKRACGDVLGSITDEAWNHLDEDGNGVVNFGEFASWAGPRLGLELGVAKMLGKSASLMMASSPCSVIGCPCEAYGGKDEDDHGKKCKECKHKRGLHVAKATTGEVPFPPYWSHHDGDFNELISLPGKTAVEEFQKLLDKTYRKAYTKDRAKHNPTNPKVPQGFEVLAVKRNENKNTWQEYAFRRGDIMSRPDRPEIFADVKTSLAMDEIGGDKANRLLSDCNEWYLFHGTNPEAAAAICASDFKVSRAGSSTGTLYGKGLYFAESITKADEYAKPNAEGRYAVLLCRVIGGRVNYTDEVTPDPEVCDLAPEPDALPPALDEEGEESKGAPEEEALVQEEVTPAAEVTSLPEEDKVPQHSALLGVYQELCRMGLHSPGAIRLAPAHVRDVVVKLYQSLVERPPPAPFHRERRVHLKEPNCKNPAWRHLLDGSRRKTPRVVIDVTTGMGGGPELDLLEIRLWEINASLSHLPEPPPVKDVYVVSESAYGLRGDKKPLHFSRQKERFKDFLPQIEHVLLDNCSKYFREVEKMRNVTSKSKKRGGTMFSAEGIQRACVLQTLIRRRPDLPDDALVIFSDLDEVPSAAAIQMLRVCTTNSAAKEGPWVQANYPMPYNLRVGCKDRPKSQLHMQGAFATMGFLRRKKTLALRYNIRHNLIVPSAGIHLTYTGSRADVDYKLLHHGESGQILATKATAHGKRLDFCKIDDETVFQMEQLLRDNPVSVARAWERKSSILHKEPQGDLRKCQVPWALLTHPERYPHFWGKASGAPHENVTC</sequence>
<dbReference type="Gene3D" id="3.90.228.10">
    <property type="match status" value="1"/>
</dbReference>
<feature type="domain" description="EF-hand" evidence="3">
    <location>
        <begin position="166"/>
        <end position="201"/>
    </location>
</feature>
<dbReference type="SUPFAM" id="SSF56399">
    <property type="entry name" value="ADP-ribosylation"/>
    <property type="match status" value="1"/>
</dbReference>
<dbReference type="EMBL" id="CAXAMN010002903">
    <property type="protein sequence ID" value="CAK9001956.1"/>
    <property type="molecule type" value="Genomic_DNA"/>
</dbReference>
<gene>
    <name evidence="4" type="ORF">CCMP2556_LOCUS6674</name>
</gene>
<dbReference type="SUPFAM" id="SSF47473">
    <property type="entry name" value="EF-hand"/>
    <property type="match status" value="1"/>
</dbReference>
<dbReference type="InterPro" id="IPR051712">
    <property type="entry name" value="ARTD-AVP"/>
</dbReference>
<feature type="domain" description="EF-hand" evidence="3">
    <location>
        <begin position="127"/>
        <end position="162"/>
    </location>
</feature>
<comment type="caution">
    <text evidence="4">The sequence shown here is derived from an EMBL/GenBank/DDBJ whole genome shotgun (WGS) entry which is preliminary data.</text>
</comment>
<evidence type="ECO:0000313" key="4">
    <source>
        <dbReference type="EMBL" id="CAK9001956.1"/>
    </source>
</evidence>
<dbReference type="SMART" id="SM00054">
    <property type="entry name" value="EFh"/>
    <property type="match status" value="2"/>
</dbReference>
<keyword evidence="1" id="KW-0106">Calcium</keyword>
<dbReference type="CDD" id="cd00051">
    <property type="entry name" value="EFh"/>
    <property type="match status" value="1"/>
</dbReference>
<dbReference type="Gene3D" id="1.10.238.10">
    <property type="entry name" value="EF-hand"/>
    <property type="match status" value="1"/>
</dbReference>
<dbReference type="PROSITE" id="PS50222">
    <property type="entry name" value="EF_HAND_2"/>
    <property type="match status" value="2"/>
</dbReference>
<evidence type="ECO:0000313" key="5">
    <source>
        <dbReference type="Proteomes" id="UP001642484"/>
    </source>
</evidence>
<accession>A0ABP0IH74</accession>
<dbReference type="InterPro" id="IPR011992">
    <property type="entry name" value="EF-hand-dom_pair"/>
</dbReference>
<keyword evidence="5" id="KW-1185">Reference proteome</keyword>
<proteinExistence type="predicted"/>
<dbReference type="Pfam" id="PF00644">
    <property type="entry name" value="PARP"/>
    <property type="match status" value="1"/>
</dbReference>
<dbReference type="Pfam" id="PF04724">
    <property type="entry name" value="Glyco_transf_17"/>
    <property type="match status" value="1"/>
</dbReference>
<feature type="region of interest" description="Disordered" evidence="2">
    <location>
        <begin position="468"/>
        <end position="496"/>
    </location>
</feature>
<reference evidence="4 5" key="1">
    <citation type="submission" date="2024-02" db="EMBL/GenBank/DDBJ databases">
        <authorList>
            <person name="Chen Y."/>
            <person name="Shah S."/>
            <person name="Dougan E. K."/>
            <person name="Thang M."/>
            <person name="Chan C."/>
        </authorList>
    </citation>
    <scope>NUCLEOTIDE SEQUENCE [LARGE SCALE GENOMIC DNA]</scope>
</reference>
<evidence type="ECO:0000259" key="3">
    <source>
        <dbReference type="PROSITE" id="PS50222"/>
    </source>
</evidence>
<evidence type="ECO:0000256" key="1">
    <source>
        <dbReference type="ARBA" id="ARBA00022837"/>
    </source>
</evidence>
<dbReference type="InterPro" id="IPR012317">
    <property type="entry name" value="Poly(ADP-ribose)pol_cat_dom"/>
</dbReference>
<dbReference type="InterPro" id="IPR002048">
    <property type="entry name" value="EF_hand_dom"/>
</dbReference>
<dbReference type="Proteomes" id="UP001642484">
    <property type="component" value="Unassembled WGS sequence"/>
</dbReference>
<dbReference type="PANTHER" id="PTHR45740">
    <property type="entry name" value="POLY [ADP-RIBOSE] POLYMERASE"/>
    <property type="match status" value="1"/>
</dbReference>
<dbReference type="PANTHER" id="PTHR45740:SF2">
    <property type="entry name" value="POLY [ADP-RIBOSE] POLYMERASE"/>
    <property type="match status" value="1"/>
</dbReference>
<dbReference type="PROSITE" id="PS00018">
    <property type="entry name" value="EF_HAND_1"/>
    <property type="match status" value="2"/>
</dbReference>
<dbReference type="InterPro" id="IPR006813">
    <property type="entry name" value="Glyco_trans_17"/>
</dbReference>
<protein>
    <recommendedName>
        <fullName evidence="3">EF-hand domain-containing protein</fullName>
    </recommendedName>
</protein>
<name>A0ABP0IH74_9DINO</name>
<organism evidence="4 5">
    <name type="scientific">Durusdinium trenchii</name>
    <dbReference type="NCBI Taxonomy" id="1381693"/>
    <lineage>
        <taxon>Eukaryota</taxon>
        <taxon>Sar</taxon>
        <taxon>Alveolata</taxon>
        <taxon>Dinophyceae</taxon>
        <taxon>Suessiales</taxon>
        <taxon>Symbiodiniaceae</taxon>
        <taxon>Durusdinium</taxon>
    </lineage>
</organism>
<dbReference type="InterPro" id="IPR018247">
    <property type="entry name" value="EF_Hand_1_Ca_BS"/>
</dbReference>
<evidence type="ECO:0000256" key="2">
    <source>
        <dbReference type="SAM" id="MobiDB-lite"/>
    </source>
</evidence>